<dbReference type="AlphaFoldDB" id="A0AAD5S4Z3"/>
<keyword evidence="3" id="KW-1185">Reference proteome</keyword>
<reference evidence="2" key="1">
    <citation type="submission" date="2020-05" db="EMBL/GenBank/DDBJ databases">
        <title>Phylogenomic resolution of chytrid fungi.</title>
        <authorList>
            <person name="Stajich J.E."/>
            <person name="Amses K."/>
            <person name="Simmons R."/>
            <person name="Seto K."/>
            <person name="Myers J."/>
            <person name="Bonds A."/>
            <person name="Quandt C.A."/>
            <person name="Barry K."/>
            <person name="Liu P."/>
            <person name="Grigoriev I."/>
            <person name="Longcore J.E."/>
            <person name="James T.Y."/>
        </authorList>
    </citation>
    <scope>NUCLEOTIDE SEQUENCE</scope>
    <source>
        <strain evidence="2">JEL0318</strain>
    </source>
</reference>
<feature type="domain" description="3'-5' exonuclease" evidence="1">
    <location>
        <begin position="101"/>
        <end position="263"/>
    </location>
</feature>
<proteinExistence type="predicted"/>
<evidence type="ECO:0000313" key="2">
    <source>
        <dbReference type="EMBL" id="KAJ3046387.1"/>
    </source>
</evidence>
<dbReference type="InterPro" id="IPR036397">
    <property type="entry name" value="RNaseH_sf"/>
</dbReference>
<dbReference type="GO" id="GO:0008408">
    <property type="term" value="F:3'-5' exonuclease activity"/>
    <property type="evidence" value="ECO:0007669"/>
    <property type="project" value="InterPro"/>
</dbReference>
<organism evidence="2 3">
    <name type="scientific">Rhizophlyctis rosea</name>
    <dbReference type="NCBI Taxonomy" id="64517"/>
    <lineage>
        <taxon>Eukaryota</taxon>
        <taxon>Fungi</taxon>
        <taxon>Fungi incertae sedis</taxon>
        <taxon>Chytridiomycota</taxon>
        <taxon>Chytridiomycota incertae sedis</taxon>
        <taxon>Chytridiomycetes</taxon>
        <taxon>Rhizophlyctidales</taxon>
        <taxon>Rhizophlyctidaceae</taxon>
        <taxon>Rhizophlyctis</taxon>
    </lineage>
</organism>
<dbReference type="Gene3D" id="3.30.420.10">
    <property type="entry name" value="Ribonuclease H-like superfamily/Ribonuclease H"/>
    <property type="match status" value="1"/>
</dbReference>
<protein>
    <recommendedName>
        <fullName evidence="1">3'-5' exonuclease domain-containing protein</fullName>
    </recommendedName>
</protein>
<dbReference type="GO" id="GO:0003676">
    <property type="term" value="F:nucleic acid binding"/>
    <property type="evidence" value="ECO:0007669"/>
    <property type="project" value="InterPro"/>
</dbReference>
<accession>A0AAD5S4Z3</accession>
<sequence length="298" mass="34320">MATTNGIYSRALRMPVFHQDNIKDTQMKNIDRGRRIDIHPATFSLSVEIPPVAGEPYRILNITVTVTRDPDFADCWIINHFYRTDRHGSIVDVNKDVAFMDCEQTGNAGNNYTTEPATLQIGVPGDDETRNDHFEVLIVQLCQIDTIGSTLVRFMQDHRISKCWHGFYEDMNMLDRIGIHPHSSFQINALVYVYLEIIGEEHTHVALPRFGDLMYEYLGVDTDTAQYARRYWADLMIHPWKARYGAHDVYLPWKLYQNLVLRIKGEIEEEEDAESVIRKAVARRMVELELGGSDAVLS</sequence>
<dbReference type="GO" id="GO:0006139">
    <property type="term" value="P:nucleobase-containing compound metabolic process"/>
    <property type="evidence" value="ECO:0007669"/>
    <property type="project" value="InterPro"/>
</dbReference>
<evidence type="ECO:0000259" key="1">
    <source>
        <dbReference type="Pfam" id="PF01612"/>
    </source>
</evidence>
<dbReference type="InterPro" id="IPR012337">
    <property type="entry name" value="RNaseH-like_sf"/>
</dbReference>
<dbReference type="InterPro" id="IPR002562">
    <property type="entry name" value="3'-5'_exonuclease_dom"/>
</dbReference>
<dbReference type="Proteomes" id="UP001212841">
    <property type="component" value="Unassembled WGS sequence"/>
</dbReference>
<comment type="caution">
    <text evidence="2">The sequence shown here is derived from an EMBL/GenBank/DDBJ whole genome shotgun (WGS) entry which is preliminary data.</text>
</comment>
<dbReference type="EMBL" id="JADGJD010001177">
    <property type="protein sequence ID" value="KAJ3046387.1"/>
    <property type="molecule type" value="Genomic_DNA"/>
</dbReference>
<dbReference type="SUPFAM" id="SSF53098">
    <property type="entry name" value="Ribonuclease H-like"/>
    <property type="match status" value="1"/>
</dbReference>
<name>A0AAD5S4Z3_9FUNG</name>
<gene>
    <name evidence="2" type="ORF">HK097_000902</name>
</gene>
<evidence type="ECO:0000313" key="3">
    <source>
        <dbReference type="Proteomes" id="UP001212841"/>
    </source>
</evidence>
<dbReference type="Pfam" id="PF01612">
    <property type="entry name" value="DNA_pol_A_exo1"/>
    <property type="match status" value="1"/>
</dbReference>